<organism evidence="2 3">
    <name type="scientific">Haematococcus lacustris</name>
    <name type="common">Green alga</name>
    <name type="synonym">Haematococcus pluvialis</name>
    <dbReference type="NCBI Taxonomy" id="44745"/>
    <lineage>
        <taxon>Eukaryota</taxon>
        <taxon>Viridiplantae</taxon>
        <taxon>Chlorophyta</taxon>
        <taxon>core chlorophytes</taxon>
        <taxon>Chlorophyceae</taxon>
        <taxon>CS clade</taxon>
        <taxon>Chlamydomonadales</taxon>
        <taxon>Haematococcaceae</taxon>
        <taxon>Haematococcus</taxon>
    </lineage>
</organism>
<evidence type="ECO:0000313" key="2">
    <source>
        <dbReference type="EMBL" id="GFH14648.1"/>
    </source>
</evidence>
<feature type="domain" description="RING-type" evidence="1">
    <location>
        <begin position="2"/>
        <end position="29"/>
    </location>
</feature>
<protein>
    <submittedName>
        <fullName evidence="2">RING-type domain-containing protein</fullName>
    </submittedName>
</protein>
<keyword evidence="3" id="KW-1185">Reference proteome</keyword>
<dbReference type="Pfam" id="PF13639">
    <property type="entry name" value="zf-RING_2"/>
    <property type="match status" value="1"/>
</dbReference>
<proteinExistence type="predicted"/>
<dbReference type="Proteomes" id="UP000485058">
    <property type="component" value="Unassembled WGS sequence"/>
</dbReference>
<evidence type="ECO:0000313" key="3">
    <source>
        <dbReference type="Proteomes" id="UP000485058"/>
    </source>
</evidence>
<sequence>MASGEEVMQLPCRHCFHEGCITPWLEQCNLQQQQEPGQCNQQQQQQQQLQHQQ</sequence>
<accession>A0A699Z5N8</accession>
<feature type="non-terminal residue" evidence="2">
    <location>
        <position position="1"/>
    </location>
</feature>
<reference evidence="2 3" key="1">
    <citation type="submission" date="2020-02" db="EMBL/GenBank/DDBJ databases">
        <title>Draft genome sequence of Haematococcus lacustris strain NIES-144.</title>
        <authorList>
            <person name="Morimoto D."/>
            <person name="Nakagawa S."/>
            <person name="Yoshida T."/>
            <person name="Sawayama S."/>
        </authorList>
    </citation>
    <scope>NUCLEOTIDE SEQUENCE [LARGE SCALE GENOMIC DNA]</scope>
    <source>
        <strain evidence="2 3">NIES-144</strain>
    </source>
</reference>
<comment type="caution">
    <text evidence="2">The sequence shown here is derived from an EMBL/GenBank/DDBJ whole genome shotgun (WGS) entry which is preliminary data.</text>
</comment>
<dbReference type="EMBL" id="BLLF01000750">
    <property type="protein sequence ID" value="GFH14648.1"/>
    <property type="molecule type" value="Genomic_DNA"/>
</dbReference>
<dbReference type="Gene3D" id="3.30.40.10">
    <property type="entry name" value="Zinc/RING finger domain, C3HC4 (zinc finger)"/>
    <property type="match status" value="1"/>
</dbReference>
<evidence type="ECO:0000259" key="1">
    <source>
        <dbReference type="Pfam" id="PF13639"/>
    </source>
</evidence>
<name>A0A699Z5N8_HAELA</name>
<dbReference type="InterPro" id="IPR001841">
    <property type="entry name" value="Znf_RING"/>
</dbReference>
<dbReference type="AlphaFoldDB" id="A0A699Z5N8"/>
<dbReference type="SUPFAM" id="SSF57850">
    <property type="entry name" value="RING/U-box"/>
    <property type="match status" value="1"/>
</dbReference>
<dbReference type="InterPro" id="IPR013083">
    <property type="entry name" value="Znf_RING/FYVE/PHD"/>
</dbReference>
<gene>
    <name evidence="2" type="ORF">HaLaN_10746</name>
</gene>